<accession>A0ABR9UPQ6</accession>
<name>A0ABR9UPQ6_9CHRO</name>
<dbReference type="Proteomes" id="UP000651156">
    <property type="component" value="Unassembled WGS sequence"/>
</dbReference>
<proteinExistence type="predicted"/>
<comment type="caution">
    <text evidence="1">The sequence shown here is derived from an EMBL/GenBank/DDBJ whole genome shotgun (WGS) entry which is preliminary data.</text>
</comment>
<keyword evidence="2" id="KW-1185">Reference proteome</keyword>
<dbReference type="InterPro" id="IPR058106">
    <property type="entry name" value="Slr1339"/>
</dbReference>
<dbReference type="Pfam" id="PF26643">
    <property type="entry name" value="Slr1339"/>
    <property type="match status" value="1"/>
</dbReference>
<organism evidence="1 2">
    <name type="scientific">Gloeocapsopsis crepidinum LEGE 06123</name>
    <dbReference type="NCBI Taxonomy" id="588587"/>
    <lineage>
        <taxon>Bacteria</taxon>
        <taxon>Bacillati</taxon>
        <taxon>Cyanobacteriota</taxon>
        <taxon>Cyanophyceae</taxon>
        <taxon>Oscillatoriophycideae</taxon>
        <taxon>Chroococcales</taxon>
        <taxon>Chroococcaceae</taxon>
        <taxon>Gloeocapsopsis</taxon>
    </lineage>
</organism>
<reference evidence="1 2" key="1">
    <citation type="submission" date="2020-10" db="EMBL/GenBank/DDBJ databases">
        <authorList>
            <person name="Castelo-Branco R."/>
            <person name="Eusebio N."/>
            <person name="Adriana R."/>
            <person name="Vieira A."/>
            <person name="Brugerolle De Fraissinette N."/>
            <person name="Rezende De Castro R."/>
            <person name="Schneider M.P."/>
            <person name="Vasconcelos V."/>
            <person name="Leao P.N."/>
        </authorList>
    </citation>
    <scope>NUCLEOTIDE SEQUENCE [LARGE SCALE GENOMIC DNA]</scope>
    <source>
        <strain evidence="1 2">LEGE 06123</strain>
    </source>
</reference>
<evidence type="ECO:0000313" key="2">
    <source>
        <dbReference type="Proteomes" id="UP000651156"/>
    </source>
</evidence>
<dbReference type="RefSeq" id="WP_193930832.1">
    <property type="nucleotide sequence ID" value="NZ_CAWPMZ010000128.1"/>
</dbReference>
<evidence type="ECO:0000313" key="1">
    <source>
        <dbReference type="EMBL" id="MBE9189595.1"/>
    </source>
</evidence>
<sequence length="105" mass="11899">MDEIDKLLAKIDAKPQQKIPPPANKATKFASDIELLLSEVKADYTQKERELEQQKAKEKNRRAIAWLKTLDPMSSEGLWFEEFAAKYPSKVAAAVDYLRSLCGNS</sequence>
<dbReference type="NCBIfam" id="NF047397">
    <property type="entry name" value="slr1339_fam"/>
    <property type="match status" value="1"/>
</dbReference>
<gene>
    <name evidence="1" type="ORF">IQ230_04285</name>
</gene>
<dbReference type="EMBL" id="JADEWN010000007">
    <property type="protein sequence ID" value="MBE9189595.1"/>
    <property type="molecule type" value="Genomic_DNA"/>
</dbReference>
<protein>
    <submittedName>
        <fullName evidence="1">Uncharacterized protein</fullName>
    </submittedName>
</protein>